<keyword evidence="6" id="KW-0732">Signal</keyword>
<dbReference type="InterPro" id="IPR038803">
    <property type="entry name" value="SMIM33"/>
</dbReference>
<dbReference type="InterPro" id="IPR013025">
    <property type="entry name" value="Ribosomal_uL23-like"/>
</dbReference>
<dbReference type="GO" id="GO:0044391">
    <property type="term" value="C:ribosomal subunit"/>
    <property type="evidence" value="ECO:0007669"/>
    <property type="project" value="UniProtKB-ARBA"/>
</dbReference>
<protein>
    <submittedName>
        <fullName evidence="7">Uncharacterized protein</fullName>
    </submittedName>
</protein>
<reference evidence="7 8" key="1">
    <citation type="journal article" date="2018" name="Mol. Genet. Genomics">
        <title>The red deer Cervus elaphus genome CerEla1.0: sequencing, annotating, genes, and chromosomes.</title>
        <authorList>
            <person name="Bana N.A."/>
            <person name="Nyiri A."/>
            <person name="Nagy J."/>
            <person name="Frank K."/>
            <person name="Nagy T."/>
            <person name="Steger V."/>
            <person name="Schiller M."/>
            <person name="Lakatos P."/>
            <person name="Sugar L."/>
            <person name="Horn P."/>
            <person name="Barta E."/>
            <person name="Orosz L."/>
        </authorList>
    </citation>
    <scope>NUCLEOTIDE SEQUENCE [LARGE SCALE GENOMIC DNA]</scope>
    <source>
        <strain evidence="7">Hungarian</strain>
    </source>
</reference>
<dbReference type="SUPFAM" id="SSF54189">
    <property type="entry name" value="Ribosomal proteins S24e, L23 and L15e"/>
    <property type="match status" value="1"/>
</dbReference>
<dbReference type="Pfam" id="PF00276">
    <property type="entry name" value="Ribosomal_L23"/>
    <property type="match status" value="1"/>
</dbReference>
<proteinExistence type="inferred from homology"/>
<dbReference type="PANTHER" id="PTHR37873:SF1">
    <property type="entry name" value="SMALL INTEGRAL MEMBRANE PROTEIN 33"/>
    <property type="match status" value="1"/>
</dbReference>
<evidence type="ECO:0000256" key="1">
    <source>
        <dbReference type="ARBA" id="ARBA00006700"/>
    </source>
</evidence>
<evidence type="ECO:0000256" key="4">
    <source>
        <dbReference type="SAM" id="MobiDB-lite"/>
    </source>
</evidence>
<feature type="chain" id="PRO_5012080955" evidence="6">
    <location>
        <begin position="22"/>
        <end position="356"/>
    </location>
</feature>
<dbReference type="PANTHER" id="PTHR37873">
    <property type="entry name" value="SMALL INTEGRAL MEMBRANE PROTEIN 33"/>
    <property type="match status" value="1"/>
</dbReference>
<comment type="caution">
    <text evidence="7">The sequence shown here is derived from an EMBL/GenBank/DDBJ whole genome shotgun (WGS) entry which is preliminary data.</text>
</comment>
<dbReference type="Gene3D" id="3.30.70.330">
    <property type="match status" value="1"/>
</dbReference>
<dbReference type="InterPro" id="IPR012677">
    <property type="entry name" value="Nucleotide-bd_a/b_plait_sf"/>
</dbReference>
<feature type="region of interest" description="Disordered" evidence="4">
    <location>
        <begin position="150"/>
        <end position="169"/>
    </location>
</feature>
<dbReference type="InterPro" id="IPR012678">
    <property type="entry name" value="Ribosomal_uL23/eL15/eS24_sf"/>
</dbReference>
<evidence type="ECO:0000313" key="7">
    <source>
        <dbReference type="EMBL" id="OWK12562.1"/>
    </source>
</evidence>
<keyword evidence="5" id="KW-0812">Transmembrane</keyword>
<evidence type="ECO:0000256" key="3">
    <source>
        <dbReference type="ARBA" id="ARBA00023274"/>
    </source>
</evidence>
<name>A0A212D2W4_CEREH</name>
<feature type="transmembrane region" description="Helical" evidence="5">
    <location>
        <begin position="90"/>
        <end position="113"/>
    </location>
</feature>
<accession>A0A212D2W4</accession>
<dbReference type="Proteomes" id="UP000242450">
    <property type="component" value="Chromosome 9"/>
</dbReference>
<evidence type="ECO:0000256" key="6">
    <source>
        <dbReference type="SAM" id="SignalP"/>
    </source>
</evidence>
<keyword evidence="3" id="KW-0687">Ribonucleoprotein</keyword>
<organism evidence="7 8">
    <name type="scientific">Cervus elaphus hippelaphus</name>
    <name type="common">European red deer</name>
    <dbReference type="NCBI Taxonomy" id="46360"/>
    <lineage>
        <taxon>Eukaryota</taxon>
        <taxon>Metazoa</taxon>
        <taxon>Chordata</taxon>
        <taxon>Craniata</taxon>
        <taxon>Vertebrata</taxon>
        <taxon>Euteleostomi</taxon>
        <taxon>Mammalia</taxon>
        <taxon>Eutheria</taxon>
        <taxon>Laurasiatheria</taxon>
        <taxon>Artiodactyla</taxon>
        <taxon>Ruminantia</taxon>
        <taxon>Pecora</taxon>
        <taxon>Cervidae</taxon>
        <taxon>Cervinae</taxon>
        <taxon>Cervus</taxon>
    </lineage>
</organism>
<dbReference type="OrthoDB" id="9449854at2759"/>
<comment type="similarity">
    <text evidence="1">Belongs to the universal ribosomal protein uL23 family.</text>
</comment>
<keyword evidence="8" id="KW-1185">Reference proteome</keyword>
<dbReference type="AlphaFoldDB" id="A0A212D2W4"/>
<evidence type="ECO:0000313" key="8">
    <source>
        <dbReference type="Proteomes" id="UP000242450"/>
    </source>
</evidence>
<dbReference type="GO" id="GO:0003735">
    <property type="term" value="F:structural constituent of ribosome"/>
    <property type="evidence" value="ECO:0007669"/>
    <property type="project" value="InterPro"/>
</dbReference>
<keyword evidence="5" id="KW-1133">Transmembrane helix</keyword>
<sequence length="356" mass="38700">MDNPCMYLRLILFLFFPCLHSLMSVPPAVIDLVPSVQRSPLPKVAAISVPSQQADHHPWLSPTVNGSAGQEPQKQLPELLGGAWESRPGVGLPLLTIIVAVFVLLAVCIVVVVHFGPKLHKGHATLATEPPSPKPEGGIHLIRWRMLDHQDSHEDAHQEPPGPHSYPVPDGSRFSIDEVTFLPDPFPVPPAFLHTHPLPIFQKLIDAVGVNPALDAGTVGTLLGQLVTEALSGHVPQLSSSLVPSHTQKMLLETPLGNRFPLTTESAMRKMEDYNTRVFIVDVKADKHQITQAVKKLYDIDVTKVSRQSEPTVKGIKDHYWQTSATRATSLARSLLCASRRHPLAGRGGDGDGDGA</sequence>
<keyword evidence="2" id="KW-0689">Ribosomal protein</keyword>
<dbReference type="EMBL" id="MKHE01000009">
    <property type="protein sequence ID" value="OWK12562.1"/>
    <property type="molecule type" value="Genomic_DNA"/>
</dbReference>
<dbReference type="GO" id="GO:0006412">
    <property type="term" value="P:translation"/>
    <property type="evidence" value="ECO:0007669"/>
    <property type="project" value="InterPro"/>
</dbReference>
<keyword evidence="5" id="KW-0472">Membrane</keyword>
<gene>
    <name evidence="7" type="ORF">Celaphus_00003648</name>
</gene>
<feature type="signal peptide" evidence="6">
    <location>
        <begin position="1"/>
        <end position="21"/>
    </location>
</feature>
<evidence type="ECO:0000256" key="5">
    <source>
        <dbReference type="SAM" id="Phobius"/>
    </source>
</evidence>
<evidence type="ECO:0000256" key="2">
    <source>
        <dbReference type="ARBA" id="ARBA00022980"/>
    </source>
</evidence>